<dbReference type="SUPFAM" id="SSF53335">
    <property type="entry name" value="S-adenosyl-L-methionine-dependent methyltransferases"/>
    <property type="match status" value="1"/>
</dbReference>
<dbReference type="GO" id="GO:0032259">
    <property type="term" value="P:methylation"/>
    <property type="evidence" value="ECO:0007669"/>
    <property type="project" value="UniProtKB-KW"/>
</dbReference>
<sequence length="252" mass="27934">MRCILLQPIEPASGSLKHCQKYSSSSCSAPNWRVYSSVRVDTGVTAGVEVGSVEKESLRAKEHYFDGWASRYDGFWTSLVYRWCHRLLLTHVRPADAVLDLGCGTGRLLGQMADRWEQMRGVGLDLSEGMIEQAHLRNRHSGRLKFLQGNAEELPFANGRFDALLCTFSFQHYPNPEGVLAEIGRVLRPGGRFYWVEAGAFGRTGSARMNITPGGLRLYSPACRAQMALAAGLGCAAHRRLFGPVLLSIFVR</sequence>
<dbReference type="GO" id="GO:0008168">
    <property type="term" value="F:methyltransferase activity"/>
    <property type="evidence" value="ECO:0007669"/>
    <property type="project" value="UniProtKB-KW"/>
</dbReference>
<name>A0ABY3PS04_9CYAN</name>
<dbReference type="Pfam" id="PF13649">
    <property type="entry name" value="Methyltransf_25"/>
    <property type="match status" value="1"/>
</dbReference>
<dbReference type="PANTHER" id="PTHR43591:SF110">
    <property type="entry name" value="RHODANESE DOMAIN-CONTAINING PROTEIN"/>
    <property type="match status" value="1"/>
</dbReference>
<evidence type="ECO:0000259" key="1">
    <source>
        <dbReference type="Pfam" id="PF13649"/>
    </source>
</evidence>
<dbReference type="PANTHER" id="PTHR43591">
    <property type="entry name" value="METHYLTRANSFERASE"/>
    <property type="match status" value="1"/>
</dbReference>
<organism evidence="2 3">
    <name type="scientific">Gloeobacter morelensis MG652769</name>
    <dbReference type="NCBI Taxonomy" id="2781736"/>
    <lineage>
        <taxon>Bacteria</taxon>
        <taxon>Bacillati</taxon>
        <taxon>Cyanobacteriota</taxon>
        <taxon>Cyanophyceae</taxon>
        <taxon>Gloeobacterales</taxon>
        <taxon>Gloeobacteraceae</taxon>
        <taxon>Gloeobacter</taxon>
        <taxon>Gloeobacter morelensis</taxon>
    </lineage>
</organism>
<keyword evidence="3" id="KW-1185">Reference proteome</keyword>
<evidence type="ECO:0000313" key="2">
    <source>
        <dbReference type="EMBL" id="UFP96426.1"/>
    </source>
</evidence>
<protein>
    <submittedName>
        <fullName evidence="2">Class I SAM-dependent methyltransferase</fullName>
    </submittedName>
</protein>
<reference evidence="2 3" key="1">
    <citation type="journal article" date="2021" name="Genome Biol. Evol.">
        <title>Complete Genome Sequencing of a Novel Gloeobacter Species from a Waterfall Cave in Mexico.</title>
        <authorList>
            <person name="Saw J.H."/>
            <person name="Cardona T."/>
            <person name="Montejano G."/>
        </authorList>
    </citation>
    <scope>NUCLEOTIDE SEQUENCE [LARGE SCALE GENOMIC DNA]</scope>
    <source>
        <strain evidence="2">MG652769</strain>
    </source>
</reference>
<gene>
    <name evidence="2" type="ORF">ISF26_09530</name>
</gene>
<dbReference type="CDD" id="cd02440">
    <property type="entry name" value="AdoMet_MTases"/>
    <property type="match status" value="1"/>
</dbReference>
<keyword evidence="2" id="KW-0808">Transferase</keyword>
<proteinExistence type="predicted"/>
<dbReference type="InterPro" id="IPR029063">
    <property type="entry name" value="SAM-dependent_MTases_sf"/>
</dbReference>
<dbReference type="Gene3D" id="3.40.50.150">
    <property type="entry name" value="Vaccinia Virus protein VP39"/>
    <property type="match status" value="1"/>
</dbReference>
<feature type="domain" description="Methyltransferase" evidence="1">
    <location>
        <begin position="98"/>
        <end position="191"/>
    </location>
</feature>
<accession>A0ABY3PS04</accession>
<keyword evidence="2" id="KW-0489">Methyltransferase</keyword>
<evidence type="ECO:0000313" key="3">
    <source>
        <dbReference type="Proteomes" id="UP001054846"/>
    </source>
</evidence>
<dbReference type="Proteomes" id="UP001054846">
    <property type="component" value="Chromosome"/>
</dbReference>
<dbReference type="EMBL" id="CP063845">
    <property type="protein sequence ID" value="UFP96426.1"/>
    <property type="molecule type" value="Genomic_DNA"/>
</dbReference>
<dbReference type="InterPro" id="IPR041698">
    <property type="entry name" value="Methyltransf_25"/>
</dbReference>